<dbReference type="KEGG" id="ifl:C1H71_02405"/>
<reference evidence="1 2" key="1">
    <citation type="submission" date="2018-01" db="EMBL/GenBank/DDBJ databases">
        <title>Genome sequence of Iodobacter sp. strain PCH194 isolated from Indian Trans-Himalaya.</title>
        <authorList>
            <person name="Kumar V."/>
            <person name="Thakur V."/>
            <person name="Kumar S."/>
            <person name="Singh D."/>
        </authorList>
    </citation>
    <scope>NUCLEOTIDE SEQUENCE [LARGE SCALE GENOMIC DNA]</scope>
    <source>
        <strain evidence="1 2">PCH194</strain>
    </source>
</reference>
<evidence type="ECO:0000313" key="2">
    <source>
        <dbReference type="Proteomes" id="UP000515917"/>
    </source>
</evidence>
<gene>
    <name evidence="1" type="ORF">C1H71_02405</name>
</gene>
<proteinExistence type="predicted"/>
<name>A0A7G3G4Z2_9NEIS</name>
<keyword evidence="2" id="KW-1185">Reference proteome</keyword>
<sequence>MTSISHLPKNIPLSMSNELKLDRSAKGALQSLYNAPGIRMPSITRMQSKTDSRESDGNLFCLNLYFLPADHYLACDSNFKKFHPHSSFLHLLQKQPISILELTMAQQEQSNEQNIEFYRDYQLLLTNKRDRQMSRWVQKIIGVKTSSGASLSLEGYYLNRVKPLSKNA</sequence>
<protein>
    <submittedName>
        <fullName evidence="1">Uncharacterized protein</fullName>
    </submittedName>
</protein>
<evidence type="ECO:0000313" key="1">
    <source>
        <dbReference type="EMBL" id="QBC42520.1"/>
    </source>
</evidence>
<organism evidence="1 2">
    <name type="scientific">Iodobacter fluviatilis</name>
    <dbReference type="NCBI Taxonomy" id="537"/>
    <lineage>
        <taxon>Bacteria</taxon>
        <taxon>Pseudomonadati</taxon>
        <taxon>Pseudomonadota</taxon>
        <taxon>Betaproteobacteria</taxon>
        <taxon>Neisseriales</taxon>
        <taxon>Chitinibacteraceae</taxon>
        <taxon>Iodobacter</taxon>
    </lineage>
</organism>
<dbReference type="EMBL" id="CP025781">
    <property type="protein sequence ID" value="QBC42520.1"/>
    <property type="molecule type" value="Genomic_DNA"/>
</dbReference>
<accession>A0A7G3G4Z2</accession>
<dbReference type="AlphaFoldDB" id="A0A7G3G4Z2"/>
<dbReference type="Proteomes" id="UP000515917">
    <property type="component" value="Chromosome"/>
</dbReference>
<dbReference type="RefSeq" id="WP_130105141.1">
    <property type="nucleotide sequence ID" value="NZ_CP025781.1"/>
</dbReference>